<dbReference type="EMBL" id="CP003219">
    <property type="protein sequence ID" value="AEW95908.1"/>
    <property type="molecule type" value="Genomic_DNA"/>
</dbReference>
<dbReference type="PATRIC" id="fig|1003195.11.peg.5011"/>
<dbReference type="HOGENOM" id="CLU_139203_0_0_11"/>
<dbReference type="KEGG" id="sct:SCAT_3548"/>
<evidence type="ECO:0000256" key="1">
    <source>
        <dbReference type="SAM" id="MobiDB-lite"/>
    </source>
</evidence>
<accession>F8JYB4</accession>
<dbReference type="KEGG" id="scy:SCATT_35370"/>
<gene>
    <name evidence="2" type="ordered locus">SCATT_35370</name>
</gene>
<evidence type="ECO:0000313" key="2">
    <source>
        <dbReference type="EMBL" id="AEW95908.1"/>
    </source>
</evidence>
<reference evidence="3" key="1">
    <citation type="submission" date="2011-12" db="EMBL/GenBank/DDBJ databases">
        <title>Complete genome sequence of Streptomyces cattleya strain DSM 46488.</title>
        <authorList>
            <person name="Ou H.-Y."/>
            <person name="Li P."/>
            <person name="Zhao C."/>
            <person name="O'Hagan D."/>
            <person name="Deng Z."/>
        </authorList>
    </citation>
    <scope>NUCLEOTIDE SEQUENCE [LARGE SCALE GENOMIC DNA]</scope>
    <source>
        <strain evidence="3">ATCC 35852 / DSM 46488 / JCM 4925 / NBRC 14057 / NRRL 8057</strain>
    </source>
</reference>
<organism evidence="2 3">
    <name type="scientific">Streptantibioticus cattleyicolor (strain ATCC 35852 / DSM 46488 / JCM 4925 / NBRC 14057 / NRRL 8057)</name>
    <name type="common">Streptomyces cattleya</name>
    <dbReference type="NCBI Taxonomy" id="1003195"/>
    <lineage>
        <taxon>Bacteria</taxon>
        <taxon>Bacillati</taxon>
        <taxon>Actinomycetota</taxon>
        <taxon>Actinomycetes</taxon>
        <taxon>Kitasatosporales</taxon>
        <taxon>Streptomycetaceae</taxon>
        <taxon>Streptantibioticus</taxon>
    </lineage>
</organism>
<dbReference type="AlphaFoldDB" id="F8JYB4"/>
<dbReference type="RefSeq" id="WP_014144269.1">
    <property type="nucleotide sequence ID" value="NC_016111.1"/>
</dbReference>
<dbReference type="eggNOG" id="ENOG5031KD7">
    <property type="taxonomic scope" value="Bacteria"/>
</dbReference>
<proteinExistence type="predicted"/>
<sequence>MDDGTGLPVPLDGPPRYVAVFRRAGGDWVVAAQSPGRGPVEYAVAAMTRTVRARGQAPWAEVWGPDDEGRGWRRLRTVRGRPGPAAASGEPGQPRPSASARDERLRDRRHQVLLTALAAAGLTDLEPADTSAVTHLTEVADEDDLRRIAHWLASATASGQRAAGEQA</sequence>
<dbReference type="Proteomes" id="UP000007842">
    <property type="component" value="Chromosome"/>
</dbReference>
<name>F8JYB4_STREN</name>
<evidence type="ECO:0000313" key="3">
    <source>
        <dbReference type="Proteomes" id="UP000007842"/>
    </source>
</evidence>
<keyword evidence="3" id="KW-1185">Reference proteome</keyword>
<accession>G8WUL9</accession>
<feature type="region of interest" description="Disordered" evidence="1">
    <location>
        <begin position="78"/>
        <end position="106"/>
    </location>
</feature>
<protein>
    <submittedName>
        <fullName evidence="2">Uncharacterized protein</fullName>
    </submittedName>
</protein>